<evidence type="ECO:0000313" key="2">
    <source>
        <dbReference type="EMBL" id="TVU08748.1"/>
    </source>
</evidence>
<reference evidence="2 3" key="1">
    <citation type="journal article" date="2019" name="Sci. Rep.">
        <title>A high-quality genome of Eragrostis curvula grass provides insights into Poaceae evolution and supports new strategies to enhance forage quality.</title>
        <authorList>
            <person name="Carballo J."/>
            <person name="Santos B.A.C.M."/>
            <person name="Zappacosta D."/>
            <person name="Garbus I."/>
            <person name="Selva J.P."/>
            <person name="Gallo C.A."/>
            <person name="Diaz A."/>
            <person name="Albertini E."/>
            <person name="Caccamo M."/>
            <person name="Echenique V."/>
        </authorList>
    </citation>
    <scope>NUCLEOTIDE SEQUENCE [LARGE SCALE GENOMIC DNA]</scope>
    <source>
        <strain evidence="3">cv. Victoria</strain>
        <tissue evidence="2">Leaf</tissue>
    </source>
</reference>
<accession>A0A5J9TCP5</accession>
<evidence type="ECO:0000313" key="3">
    <source>
        <dbReference type="Proteomes" id="UP000324897"/>
    </source>
</evidence>
<comment type="caution">
    <text evidence="2">The sequence shown here is derived from an EMBL/GenBank/DDBJ whole genome shotgun (WGS) entry which is preliminary data.</text>
</comment>
<proteinExistence type="predicted"/>
<sequence>MGMVLVPVTGQFSVSGMNLEGSRQPRDELGRFSPASKTSGPSSTRRASTTAGPSSTRRASTTAGRSSTRRASTTAGPSTNRRASTTAGPSTNRRASTQRNFSTKGPSSTRRTSTKTPEAMDTMKGAGASSSRAHEMEAGCNLDDGHMDVTQNGAETEVHIRFDKLELTIMYTDESDNEAPLLSGKNIRAQVKELRRVIKRKLKYKMARGEMIN</sequence>
<feature type="compositionally biased region" description="Low complexity" evidence="1">
    <location>
        <begin position="102"/>
        <end position="117"/>
    </location>
</feature>
<gene>
    <name evidence="2" type="ORF">EJB05_42160</name>
</gene>
<dbReference type="EMBL" id="RWGY01000039">
    <property type="protein sequence ID" value="TVU08748.1"/>
    <property type="molecule type" value="Genomic_DNA"/>
</dbReference>
<keyword evidence="3" id="KW-1185">Reference proteome</keyword>
<dbReference type="Gramene" id="TVU08748">
    <property type="protein sequence ID" value="TVU08748"/>
    <property type="gene ID" value="EJB05_42160"/>
</dbReference>
<evidence type="ECO:0000256" key="1">
    <source>
        <dbReference type="SAM" id="MobiDB-lite"/>
    </source>
</evidence>
<dbReference type="Proteomes" id="UP000324897">
    <property type="component" value="Chromosome 3"/>
</dbReference>
<feature type="compositionally biased region" description="Polar residues" evidence="1">
    <location>
        <begin position="35"/>
        <end position="101"/>
    </location>
</feature>
<feature type="region of interest" description="Disordered" evidence="1">
    <location>
        <begin position="15"/>
        <end position="132"/>
    </location>
</feature>
<name>A0A5J9TCP5_9POAL</name>
<dbReference type="AlphaFoldDB" id="A0A5J9TCP5"/>
<feature type="non-terminal residue" evidence="2">
    <location>
        <position position="1"/>
    </location>
</feature>
<organism evidence="2 3">
    <name type="scientific">Eragrostis curvula</name>
    <name type="common">weeping love grass</name>
    <dbReference type="NCBI Taxonomy" id="38414"/>
    <lineage>
        <taxon>Eukaryota</taxon>
        <taxon>Viridiplantae</taxon>
        <taxon>Streptophyta</taxon>
        <taxon>Embryophyta</taxon>
        <taxon>Tracheophyta</taxon>
        <taxon>Spermatophyta</taxon>
        <taxon>Magnoliopsida</taxon>
        <taxon>Liliopsida</taxon>
        <taxon>Poales</taxon>
        <taxon>Poaceae</taxon>
        <taxon>PACMAD clade</taxon>
        <taxon>Chloridoideae</taxon>
        <taxon>Eragrostideae</taxon>
        <taxon>Eragrostidinae</taxon>
        <taxon>Eragrostis</taxon>
    </lineage>
</organism>
<protein>
    <submittedName>
        <fullName evidence="2">Uncharacterized protein</fullName>
    </submittedName>
</protein>